<dbReference type="Gene3D" id="3.40.50.300">
    <property type="entry name" value="P-loop containing nucleotide triphosphate hydrolases"/>
    <property type="match status" value="1"/>
</dbReference>
<dbReference type="Pfam" id="PF02463">
    <property type="entry name" value="SMC_N"/>
    <property type="match status" value="1"/>
</dbReference>
<organism evidence="3">
    <name type="scientific">hydrothermal vent metagenome</name>
    <dbReference type="NCBI Taxonomy" id="652676"/>
    <lineage>
        <taxon>unclassified sequences</taxon>
        <taxon>metagenomes</taxon>
        <taxon>ecological metagenomes</taxon>
    </lineage>
</organism>
<dbReference type="PANTHER" id="PTHR43977">
    <property type="entry name" value="STRUCTURAL MAINTENANCE OF CHROMOSOMES PROTEIN 3"/>
    <property type="match status" value="1"/>
</dbReference>
<dbReference type="InterPro" id="IPR027417">
    <property type="entry name" value="P-loop_NTPase"/>
</dbReference>
<feature type="coiled-coil region" evidence="1">
    <location>
        <begin position="303"/>
        <end position="369"/>
    </location>
</feature>
<protein>
    <submittedName>
        <fullName evidence="3">Chromosome partition protein smc</fullName>
    </submittedName>
</protein>
<gene>
    <name evidence="3" type="ORF">MNBD_ALPHA03-1412</name>
</gene>
<feature type="coiled-coil region" evidence="1">
    <location>
        <begin position="170"/>
        <end position="211"/>
    </location>
</feature>
<evidence type="ECO:0000256" key="1">
    <source>
        <dbReference type="SAM" id="Coils"/>
    </source>
</evidence>
<reference evidence="3" key="1">
    <citation type="submission" date="2018-06" db="EMBL/GenBank/DDBJ databases">
        <authorList>
            <person name="Zhirakovskaya E."/>
        </authorList>
    </citation>
    <scope>NUCLEOTIDE SEQUENCE</scope>
</reference>
<dbReference type="AlphaFoldDB" id="A0A3B1ABK5"/>
<feature type="domain" description="RecF/RecN/SMC N-terminal" evidence="2">
    <location>
        <begin position="4"/>
        <end position="248"/>
    </location>
</feature>
<evidence type="ECO:0000259" key="2">
    <source>
        <dbReference type="Pfam" id="PF02463"/>
    </source>
</evidence>
<sequence>MDFTRLRLSGFKSFVDPTELIIENGLTGVVGPNGCGKSNLLEALRWVMGENSAKSMRGSGMDDVIFAGTASRPARNLAEVSLSISNDDRSAPAIFNDERQLEISRRIERESGSAYRLNTKDVRAKDVQLLFADASTGAHSPSLVSQGRIGSLINAKPKDRRKVLEEAAGISGLHSRRREAESKLRSAEHNLERLGDIETQLNDQIKGLQKQARQASRYKKISGEIRKLQALINYMEWLAIQDHKALSGQELHRVALLVAAITTDLGRLNKEQAIEAAKLPTLRQEEAEYAAGLHRITVTRDGLDGEEARLTETQAKLKALLDQIDQDENREKDVVADTASILERLQVEKQKLLNQVDNQTGNVDDLSEKLKLKQTATLEAEWKLEELTQKQAQQAAEKNNL</sequence>
<accession>A0A3B1ABK5</accession>
<proteinExistence type="predicted"/>
<keyword evidence="1" id="KW-0175">Coiled coil</keyword>
<dbReference type="EMBL" id="UOFW01000038">
    <property type="protein sequence ID" value="VAX03129.1"/>
    <property type="molecule type" value="Genomic_DNA"/>
</dbReference>
<dbReference type="SUPFAM" id="SSF52540">
    <property type="entry name" value="P-loop containing nucleoside triphosphate hydrolases"/>
    <property type="match status" value="1"/>
</dbReference>
<dbReference type="InterPro" id="IPR003395">
    <property type="entry name" value="RecF/RecN/SMC_N"/>
</dbReference>
<name>A0A3B1ABK5_9ZZZZ</name>
<evidence type="ECO:0000313" key="3">
    <source>
        <dbReference type="EMBL" id="VAX03129.1"/>
    </source>
</evidence>
<feature type="non-terminal residue" evidence="3">
    <location>
        <position position="401"/>
    </location>
</feature>